<feature type="compositionally biased region" description="Basic residues" evidence="1">
    <location>
        <begin position="14"/>
        <end position="23"/>
    </location>
</feature>
<dbReference type="AlphaFoldDB" id="A0A3M2L2Q0"/>
<comment type="caution">
    <text evidence="4">The sequence shown here is derived from an EMBL/GenBank/DDBJ whole genome shotgun (WGS) entry which is preliminary data.</text>
</comment>
<sequence>MDPGRTPLHDPHRAGRGRRRRGRCLVSAETTVSPVDSAPAQRRSRPPAGRVTAVVAAVAALSALAGWLLWPDSGRSVELHGGTARFVLTVTVADARQGASDIDLRVDDRAGHPVQGLTIRLDASDPRMGYADAPVPAVDSGPGRYHAAAVQFMATGQWNLTFTLDGPDGTDRITVPLWISG</sequence>
<evidence type="ECO:0000313" key="4">
    <source>
        <dbReference type="EMBL" id="RMI31917.1"/>
    </source>
</evidence>
<dbReference type="Gene3D" id="2.60.40.10">
    <property type="entry name" value="Immunoglobulins"/>
    <property type="match status" value="1"/>
</dbReference>
<dbReference type="InterPro" id="IPR013783">
    <property type="entry name" value="Ig-like_fold"/>
</dbReference>
<reference evidence="4 5" key="1">
    <citation type="submission" date="2018-10" db="EMBL/GenBank/DDBJ databases">
        <title>Isolation from cow dung.</title>
        <authorList>
            <person name="Ling L."/>
        </authorList>
    </citation>
    <scope>NUCLEOTIDE SEQUENCE [LARGE SCALE GENOMIC DNA]</scope>
    <source>
        <strain evidence="4 5">NEAU-LL90</strain>
    </source>
</reference>
<dbReference type="InterPro" id="IPR032693">
    <property type="entry name" value="YtkA-like_dom"/>
</dbReference>
<dbReference type="Pfam" id="PF13115">
    <property type="entry name" value="YtkA"/>
    <property type="match status" value="1"/>
</dbReference>
<organism evidence="4 5">
    <name type="scientific">Nocardia stercoris</name>
    <dbReference type="NCBI Taxonomy" id="2483361"/>
    <lineage>
        <taxon>Bacteria</taxon>
        <taxon>Bacillati</taxon>
        <taxon>Actinomycetota</taxon>
        <taxon>Actinomycetes</taxon>
        <taxon>Mycobacteriales</taxon>
        <taxon>Nocardiaceae</taxon>
        <taxon>Nocardia</taxon>
    </lineage>
</organism>
<feature type="transmembrane region" description="Helical" evidence="2">
    <location>
        <begin position="51"/>
        <end position="70"/>
    </location>
</feature>
<evidence type="ECO:0000313" key="5">
    <source>
        <dbReference type="Proteomes" id="UP000279275"/>
    </source>
</evidence>
<dbReference type="Proteomes" id="UP000279275">
    <property type="component" value="Unassembled WGS sequence"/>
</dbReference>
<feature type="domain" description="YtkA-like" evidence="3">
    <location>
        <begin position="91"/>
        <end position="161"/>
    </location>
</feature>
<protein>
    <recommendedName>
        <fullName evidence="3">YtkA-like domain-containing protein</fullName>
    </recommendedName>
</protein>
<evidence type="ECO:0000259" key="3">
    <source>
        <dbReference type="Pfam" id="PF13115"/>
    </source>
</evidence>
<feature type="region of interest" description="Disordered" evidence="1">
    <location>
        <begin position="1"/>
        <end position="48"/>
    </location>
</feature>
<evidence type="ECO:0000256" key="2">
    <source>
        <dbReference type="SAM" id="Phobius"/>
    </source>
</evidence>
<accession>A0A3M2L2Q0</accession>
<keyword evidence="2" id="KW-0812">Transmembrane</keyword>
<dbReference type="GO" id="GO:0005975">
    <property type="term" value="P:carbohydrate metabolic process"/>
    <property type="evidence" value="ECO:0007669"/>
    <property type="project" value="UniProtKB-ARBA"/>
</dbReference>
<proteinExistence type="predicted"/>
<evidence type="ECO:0000256" key="1">
    <source>
        <dbReference type="SAM" id="MobiDB-lite"/>
    </source>
</evidence>
<keyword evidence="2" id="KW-1133">Transmembrane helix</keyword>
<gene>
    <name evidence="4" type="ORF">EBN03_17265</name>
</gene>
<keyword evidence="5" id="KW-1185">Reference proteome</keyword>
<name>A0A3M2L2Q0_9NOCA</name>
<dbReference type="EMBL" id="RFFH01000006">
    <property type="protein sequence ID" value="RMI31917.1"/>
    <property type="molecule type" value="Genomic_DNA"/>
</dbReference>
<keyword evidence="2" id="KW-0472">Membrane</keyword>